<gene>
    <name evidence="1" type="ORF">TAV2_LOCUS8471</name>
</gene>
<dbReference type="EMBL" id="CAJVSB020000368">
    <property type="protein sequence ID" value="CAH2050009.1"/>
    <property type="molecule type" value="Genomic_DNA"/>
</dbReference>
<protein>
    <submittedName>
        <fullName evidence="1">Uncharacterized protein</fullName>
    </submittedName>
</protein>
<dbReference type="SUPFAM" id="SSF75620">
    <property type="entry name" value="Release factor"/>
    <property type="match status" value="1"/>
</dbReference>
<proteinExistence type="predicted"/>
<dbReference type="InterPro" id="IPR045853">
    <property type="entry name" value="Pep_chain_release_fac_I_sf"/>
</dbReference>
<dbReference type="AlphaFoldDB" id="A0AAU9RVS6"/>
<dbReference type="Proteomes" id="UP000836841">
    <property type="component" value="Unassembled WGS sequence"/>
</dbReference>
<name>A0AAU9RVS6_THLAR</name>
<reference evidence="1 2" key="1">
    <citation type="submission" date="2022-03" db="EMBL/GenBank/DDBJ databases">
        <authorList>
            <person name="Nunn A."/>
            <person name="Chopra R."/>
            <person name="Nunn A."/>
            <person name="Contreras Garrido A."/>
        </authorList>
    </citation>
    <scope>NUCLEOTIDE SEQUENCE [LARGE SCALE GENOMIC DNA]</scope>
</reference>
<evidence type="ECO:0000313" key="2">
    <source>
        <dbReference type="Proteomes" id="UP000836841"/>
    </source>
</evidence>
<dbReference type="PANTHER" id="PTHR43116:SF4">
    <property type="entry name" value="PEPTIDE CHAIN RELEASE FACTOR PRFB3, CHLOROPLASTIC"/>
    <property type="match status" value="1"/>
</dbReference>
<dbReference type="PANTHER" id="PTHR43116">
    <property type="entry name" value="PEPTIDE CHAIN RELEASE FACTOR 2"/>
    <property type="match status" value="1"/>
</dbReference>
<evidence type="ECO:0000313" key="1">
    <source>
        <dbReference type="EMBL" id="CAH2050009.1"/>
    </source>
</evidence>
<keyword evidence="2" id="KW-1185">Reference proteome</keyword>
<organism evidence="1 2">
    <name type="scientific">Thlaspi arvense</name>
    <name type="common">Field penny-cress</name>
    <dbReference type="NCBI Taxonomy" id="13288"/>
    <lineage>
        <taxon>Eukaryota</taxon>
        <taxon>Viridiplantae</taxon>
        <taxon>Streptophyta</taxon>
        <taxon>Embryophyta</taxon>
        <taxon>Tracheophyta</taxon>
        <taxon>Spermatophyta</taxon>
        <taxon>Magnoliopsida</taxon>
        <taxon>eudicotyledons</taxon>
        <taxon>Gunneridae</taxon>
        <taxon>Pentapetalae</taxon>
        <taxon>rosids</taxon>
        <taxon>malvids</taxon>
        <taxon>Brassicales</taxon>
        <taxon>Brassicaceae</taxon>
        <taxon>Thlaspideae</taxon>
        <taxon>Thlaspi</taxon>
    </lineage>
</organism>
<accession>A0AAU9RVS6</accession>
<comment type="caution">
    <text evidence="1">The sequence shown here is derived from an EMBL/GenBank/DDBJ whole genome shotgun (WGS) entry which is preliminary data.</text>
</comment>
<sequence>MCFVGERSHFANKIKTLNRLKAKLLVVMRDQGSSTIRSIKKNLIVYPWHQQTRRYMFHLVNLYKI</sequence>